<dbReference type="InterPro" id="IPR015940">
    <property type="entry name" value="UBA"/>
</dbReference>
<keyword evidence="4" id="KW-1185">Reference proteome</keyword>
<gene>
    <name evidence="3" type="ORF">AAHA92_01221</name>
</gene>
<dbReference type="InterPro" id="IPR029071">
    <property type="entry name" value="Ubiquitin-like_domsf"/>
</dbReference>
<dbReference type="Gene3D" id="3.10.20.90">
    <property type="entry name" value="Phosphatidylinositol 3-kinase Catalytic Subunit, Chain A, domain 1"/>
    <property type="match status" value="1"/>
</dbReference>
<dbReference type="SMART" id="SM00727">
    <property type="entry name" value="STI1"/>
    <property type="match status" value="3"/>
</dbReference>
<dbReference type="Pfam" id="PF00627">
    <property type="entry name" value="UBA"/>
    <property type="match status" value="1"/>
</dbReference>
<dbReference type="GO" id="GO:0031593">
    <property type="term" value="F:polyubiquitin modification-dependent protein binding"/>
    <property type="evidence" value="ECO:0007669"/>
    <property type="project" value="UniProtKB-ARBA"/>
</dbReference>
<dbReference type="InterPro" id="IPR006636">
    <property type="entry name" value="STI1_HS-bd"/>
</dbReference>
<accession>A0ABD1IM70</accession>
<dbReference type="SMART" id="SM00213">
    <property type="entry name" value="UBQ"/>
    <property type="match status" value="1"/>
</dbReference>
<protein>
    <submittedName>
        <fullName evidence="3">Ubiquitin domain-containing protein DSK2a-like</fullName>
    </submittedName>
</protein>
<dbReference type="Gene3D" id="1.10.8.10">
    <property type="entry name" value="DNA helicase RuvA subunit, C-terminal domain"/>
    <property type="match status" value="1"/>
</dbReference>
<dbReference type="SUPFAM" id="SSF46934">
    <property type="entry name" value="UBA-like"/>
    <property type="match status" value="1"/>
</dbReference>
<comment type="caution">
    <text evidence="3">The sequence shown here is derived from an EMBL/GenBank/DDBJ whole genome shotgun (WGS) entry which is preliminary data.</text>
</comment>
<dbReference type="InterPro" id="IPR015496">
    <property type="entry name" value="Ubiquilin"/>
</dbReference>
<dbReference type="Pfam" id="PF23195">
    <property type="entry name" value="UBQLN1"/>
    <property type="match status" value="1"/>
</dbReference>
<dbReference type="Pfam" id="PF00240">
    <property type="entry name" value="ubiquitin"/>
    <property type="match status" value="1"/>
</dbReference>
<dbReference type="PROSITE" id="PS50030">
    <property type="entry name" value="UBA"/>
    <property type="match status" value="1"/>
</dbReference>
<dbReference type="EMBL" id="JBEAFC010000001">
    <property type="protein sequence ID" value="KAL1569785.1"/>
    <property type="molecule type" value="Genomic_DNA"/>
</dbReference>
<dbReference type="GO" id="GO:0005634">
    <property type="term" value="C:nucleus"/>
    <property type="evidence" value="ECO:0007669"/>
    <property type="project" value="UniProtKB-ARBA"/>
</dbReference>
<dbReference type="InterPro" id="IPR009060">
    <property type="entry name" value="UBA-like_sf"/>
</dbReference>
<feature type="domain" description="UBA" evidence="1">
    <location>
        <begin position="633"/>
        <end position="676"/>
    </location>
</feature>
<proteinExistence type="predicted"/>
<dbReference type="PANTHER" id="PTHR10677:SF3">
    <property type="entry name" value="FI07626P-RELATED"/>
    <property type="match status" value="1"/>
</dbReference>
<dbReference type="SUPFAM" id="SSF54236">
    <property type="entry name" value="Ubiquitin-like"/>
    <property type="match status" value="1"/>
</dbReference>
<evidence type="ECO:0000313" key="3">
    <source>
        <dbReference type="EMBL" id="KAL1569785.1"/>
    </source>
</evidence>
<reference evidence="3 4" key="1">
    <citation type="submission" date="2024-06" db="EMBL/GenBank/DDBJ databases">
        <title>A chromosome level genome sequence of Diviner's sage (Salvia divinorum).</title>
        <authorList>
            <person name="Ford S.A."/>
            <person name="Ro D.-K."/>
            <person name="Ness R.W."/>
            <person name="Phillips M.A."/>
        </authorList>
    </citation>
    <scope>NUCLEOTIDE SEQUENCE [LARGE SCALE GENOMIC DNA]</scope>
    <source>
        <strain evidence="3">SAF-2024a</strain>
        <tissue evidence="3">Leaf</tissue>
    </source>
</reference>
<dbReference type="CDD" id="cd14399">
    <property type="entry name" value="UBA_PLICs"/>
    <property type="match status" value="1"/>
</dbReference>
<dbReference type="InterPro" id="IPR000626">
    <property type="entry name" value="Ubiquitin-like_dom"/>
</dbReference>
<organism evidence="3 4">
    <name type="scientific">Salvia divinorum</name>
    <name type="common">Maria pastora</name>
    <name type="synonym">Diviner's sage</name>
    <dbReference type="NCBI Taxonomy" id="28513"/>
    <lineage>
        <taxon>Eukaryota</taxon>
        <taxon>Viridiplantae</taxon>
        <taxon>Streptophyta</taxon>
        <taxon>Embryophyta</taxon>
        <taxon>Tracheophyta</taxon>
        <taxon>Spermatophyta</taxon>
        <taxon>Magnoliopsida</taxon>
        <taxon>eudicotyledons</taxon>
        <taxon>Gunneridae</taxon>
        <taxon>Pentapetalae</taxon>
        <taxon>asterids</taxon>
        <taxon>lamiids</taxon>
        <taxon>Lamiales</taxon>
        <taxon>Lamiaceae</taxon>
        <taxon>Nepetoideae</taxon>
        <taxon>Mentheae</taxon>
        <taxon>Salviinae</taxon>
        <taxon>Salvia</taxon>
        <taxon>Salvia subgen. Calosphace</taxon>
    </lineage>
</organism>
<feature type="domain" description="Ubiquitin-like" evidence="2">
    <location>
        <begin position="16"/>
        <end position="84"/>
    </location>
</feature>
<dbReference type="Proteomes" id="UP001567538">
    <property type="component" value="Unassembled WGS sequence"/>
</dbReference>
<dbReference type="PROSITE" id="PS50053">
    <property type="entry name" value="UBIQUITIN_2"/>
    <property type="match status" value="1"/>
</dbReference>
<dbReference type="SMART" id="SM00165">
    <property type="entry name" value="UBA"/>
    <property type="match status" value="1"/>
</dbReference>
<evidence type="ECO:0000259" key="1">
    <source>
        <dbReference type="PROSITE" id="PS50030"/>
    </source>
</evidence>
<dbReference type="AlphaFoldDB" id="A0ABD1IM70"/>
<sequence length="678" mass="75321">MAGHDDGDCDCDGEEIKVKIRVSKGLKIYVQANLNTTVLNFKPIVAQQCDIPAQRQRLIHQGRVMKDDQTLRSYGLEENQTVYLGQCPAPDAKSTSTNDGSGLNQMLDQISQLVNDATMVRYIFCVPVVRDLFINPETVCNMLIRKKPVSDIVDRNPEVAGILNDPATLRVILDTAEDPEIMHRMVCEVLDEADNPPCDIGSPSEPSNSELTELYKEMKRTELGHENTINSPRTPNTYPLSNPCASARTGRMHSNSASPGNPTVNTMAHSPGVYYFSDLEGLAEPMLDITASSEYLEDPLIEETIQRMLHIPRFLIQFFGFTPKLRRVLDSNPRIKDVMLNPEFIRRLATPQIVNALLVYHRALIDEAIVNQRKKCRRLTGEDKVTADMRALQRLIDLFGDLATRAGLIPATASASQTVPFEPEEQYATQLSVDMERGVREPENTINSTGTPNTNPLPNSWTSACSGRMYRNSAALGIHIVETMADSIGVLDFSDLEGLPAAILRITDSNGNQEDPTVEETMQRMFHNPQYLIQFLGFTPRLRNVLDSNPRIRDVMLDPEFSRQLATRQIVNALLIYCNTLNAQSIGDEIAGNDQVAAAETLQRLIDLFGELATRAGMIPATASAHRADPPQHEDQYATQLARLQEMGFSDTQENIRALIATAGNVPLAVERLGRNRG</sequence>
<evidence type="ECO:0000259" key="2">
    <source>
        <dbReference type="PROSITE" id="PS50053"/>
    </source>
</evidence>
<dbReference type="PANTHER" id="PTHR10677">
    <property type="entry name" value="UBIQUILIN"/>
    <property type="match status" value="1"/>
</dbReference>
<name>A0ABD1IM70_SALDI</name>
<evidence type="ECO:0000313" key="4">
    <source>
        <dbReference type="Proteomes" id="UP001567538"/>
    </source>
</evidence>